<sequence>MVHYLTVLVIVTMYMVLARKSLCRFIIRIFMTVLLLTGCSRRHLSSLQI</sequence>
<organism evidence="1 4">
    <name type="scientific">Trichinella pseudospiralis</name>
    <name type="common">Parasitic roundworm</name>
    <dbReference type="NCBI Taxonomy" id="6337"/>
    <lineage>
        <taxon>Eukaryota</taxon>
        <taxon>Metazoa</taxon>
        <taxon>Ecdysozoa</taxon>
        <taxon>Nematoda</taxon>
        <taxon>Enoplea</taxon>
        <taxon>Dorylaimia</taxon>
        <taxon>Trichinellida</taxon>
        <taxon>Trichinellidae</taxon>
        <taxon>Trichinella</taxon>
    </lineage>
</organism>
<accession>A0A0V0XN09</accession>
<reference evidence="3 4" key="1">
    <citation type="submission" date="2015-01" db="EMBL/GenBank/DDBJ databases">
        <title>Evolution of Trichinella species and genotypes.</title>
        <authorList>
            <person name="Korhonen P.K."/>
            <person name="Edoardo P."/>
            <person name="Giuseppe L.R."/>
            <person name="Gasser R.B."/>
        </authorList>
    </citation>
    <scope>NUCLEOTIDE SEQUENCE [LARGE SCALE GENOMIC DNA]</scope>
    <source>
        <strain evidence="2">ISS13</strain>
        <strain evidence="1">ISS141</strain>
    </source>
</reference>
<evidence type="ECO:0000313" key="4">
    <source>
        <dbReference type="Proteomes" id="UP000054815"/>
    </source>
</evidence>
<evidence type="ECO:0000313" key="2">
    <source>
        <dbReference type="EMBL" id="KRY64902.1"/>
    </source>
</evidence>
<comment type="caution">
    <text evidence="1">The sequence shown here is derived from an EMBL/GenBank/DDBJ whole genome shotgun (WGS) entry which is preliminary data.</text>
</comment>
<dbReference type="AlphaFoldDB" id="A0A0V0XN09"/>
<dbReference type="EMBL" id="JYDR01000255">
    <property type="protein sequence ID" value="KRY64902.1"/>
    <property type="molecule type" value="Genomic_DNA"/>
</dbReference>
<dbReference type="Proteomes" id="UP000054632">
    <property type="component" value="Unassembled WGS sequence"/>
</dbReference>
<protein>
    <submittedName>
        <fullName evidence="1">Uncharacterized protein</fullName>
    </submittedName>
</protein>
<evidence type="ECO:0000313" key="3">
    <source>
        <dbReference type="Proteomes" id="UP000054632"/>
    </source>
</evidence>
<name>A0A0V0XN09_TRIPS</name>
<gene>
    <name evidence="2" type="ORF">T4A_9230</name>
    <name evidence="1" type="ORF">T4E_3107</name>
</gene>
<proteinExistence type="predicted"/>
<dbReference type="Proteomes" id="UP000054815">
    <property type="component" value="Unassembled WGS sequence"/>
</dbReference>
<dbReference type="EMBL" id="JYDU01000202">
    <property type="protein sequence ID" value="KRX89314.1"/>
    <property type="molecule type" value="Genomic_DNA"/>
</dbReference>
<evidence type="ECO:0000313" key="1">
    <source>
        <dbReference type="EMBL" id="KRX89314.1"/>
    </source>
</evidence>